<dbReference type="AlphaFoldDB" id="A0A8J4U5E5"/>
<gene>
    <name evidence="1" type="ORF">DAT39_018750</name>
</gene>
<evidence type="ECO:0000313" key="2">
    <source>
        <dbReference type="Proteomes" id="UP000727407"/>
    </source>
</evidence>
<comment type="caution">
    <text evidence="1">The sequence shown here is derived from an EMBL/GenBank/DDBJ whole genome shotgun (WGS) entry which is preliminary data.</text>
</comment>
<dbReference type="Proteomes" id="UP000727407">
    <property type="component" value="Unassembled WGS sequence"/>
</dbReference>
<evidence type="ECO:0000313" key="1">
    <source>
        <dbReference type="EMBL" id="KAF5891549.1"/>
    </source>
</evidence>
<proteinExistence type="predicted"/>
<accession>A0A8J4U5E5</accession>
<keyword evidence="2" id="KW-1185">Reference proteome</keyword>
<sequence>MPLTALQCLYKSQNHRHPSAAVKRNPFHPILSSKNIRKTRERGSLLLVDVEKQEEDSNS</sequence>
<reference evidence="1" key="1">
    <citation type="submission" date="2020-07" db="EMBL/GenBank/DDBJ databases">
        <title>Clarias magur genome sequencing, assembly and annotation.</title>
        <authorList>
            <person name="Kushwaha B."/>
            <person name="Kumar R."/>
            <person name="Das P."/>
            <person name="Joshi C.G."/>
            <person name="Kumar D."/>
            <person name="Nagpure N.S."/>
            <person name="Pandey M."/>
            <person name="Agarwal S."/>
            <person name="Srivastava S."/>
            <person name="Singh M."/>
            <person name="Sahoo L."/>
            <person name="Jayasankar P."/>
            <person name="Meher P.K."/>
            <person name="Koringa P.G."/>
            <person name="Iquebal M.A."/>
            <person name="Das S.P."/>
            <person name="Bit A."/>
            <person name="Patnaik S."/>
            <person name="Patel N."/>
            <person name="Shah T.M."/>
            <person name="Hinsu A."/>
            <person name="Jena J.K."/>
        </authorList>
    </citation>
    <scope>NUCLEOTIDE SEQUENCE</scope>
    <source>
        <strain evidence="1">CIFAMagur01</strain>
        <tissue evidence="1">Testis</tissue>
    </source>
</reference>
<protein>
    <submittedName>
        <fullName evidence="1">Uncharacterized protein</fullName>
    </submittedName>
</protein>
<name>A0A8J4U5E5_CLAMG</name>
<feature type="non-terminal residue" evidence="1">
    <location>
        <position position="59"/>
    </location>
</feature>
<organism evidence="1 2">
    <name type="scientific">Clarias magur</name>
    <name type="common">Asian catfish</name>
    <name type="synonym">Macropteronotus magur</name>
    <dbReference type="NCBI Taxonomy" id="1594786"/>
    <lineage>
        <taxon>Eukaryota</taxon>
        <taxon>Metazoa</taxon>
        <taxon>Chordata</taxon>
        <taxon>Craniata</taxon>
        <taxon>Vertebrata</taxon>
        <taxon>Euteleostomi</taxon>
        <taxon>Actinopterygii</taxon>
        <taxon>Neopterygii</taxon>
        <taxon>Teleostei</taxon>
        <taxon>Ostariophysi</taxon>
        <taxon>Siluriformes</taxon>
        <taxon>Clariidae</taxon>
        <taxon>Clarias</taxon>
    </lineage>
</organism>
<dbReference type="EMBL" id="QNUK01000573">
    <property type="protein sequence ID" value="KAF5891549.1"/>
    <property type="molecule type" value="Genomic_DNA"/>
</dbReference>